<feature type="domain" description="Transcription activator GCR1-like" evidence="2">
    <location>
        <begin position="85"/>
        <end position="162"/>
    </location>
</feature>
<dbReference type="EMBL" id="ML977140">
    <property type="protein sequence ID" value="KAF1991008.1"/>
    <property type="molecule type" value="Genomic_DNA"/>
</dbReference>
<gene>
    <name evidence="3" type="ORF">K402DRAFT_389212</name>
</gene>
<dbReference type="InterPro" id="IPR052146">
    <property type="entry name" value="HOT1"/>
</dbReference>
<reference evidence="3" key="1">
    <citation type="journal article" date="2020" name="Stud. Mycol.">
        <title>101 Dothideomycetes genomes: a test case for predicting lifestyles and emergence of pathogens.</title>
        <authorList>
            <person name="Haridas S."/>
            <person name="Albert R."/>
            <person name="Binder M."/>
            <person name="Bloem J."/>
            <person name="Labutti K."/>
            <person name="Salamov A."/>
            <person name="Andreopoulos B."/>
            <person name="Baker S."/>
            <person name="Barry K."/>
            <person name="Bills G."/>
            <person name="Bluhm B."/>
            <person name="Cannon C."/>
            <person name="Castanera R."/>
            <person name="Culley D."/>
            <person name="Daum C."/>
            <person name="Ezra D."/>
            <person name="Gonzalez J."/>
            <person name="Henrissat B."/>
            <person name="Kuo A."/>
            <person name="Liang C."/>
            <person name="Lipzen A."/>
            <person name="Lutzoni F."/>
            <person name="Magnuson J."/>
            <person name="Mondo S."/>
            <person name="Nolan M."/>
            <person name="Ohm R."/>
            <person name="Pangilinan J."/>
            <person name="Park H.-J."/>
            <person name="Ramirez L."/>
            <person name="Alfaro M."/>
            <person name="Sun H."/>
            <person name="Tritt A."/>
            <person name="Yoshinaga Y."/>
            <person name="Zwiers L.-H."/>
            <person name="Turgeon B."/>
            <person name="Goodwin S."/>
            <person name="Spatafora J."/>
            <person name="Crous P."/>
            <person name="Grigoriev I."/>
        </authorList>
    </citation>
    <scope>NUCLEOTIDE SEQUENCE</scope>
    <source>
        <strain evidence="3">CBS 113979</strain>
    </source>
</reference>
<dbReference type="PANTHER" id="PTHR37784:SF4">
    <property type="entry name" value="TRANSCRIPTION FACTOR-LIKE PROTEIN EUC1"/>
    <property type="match status" value="1"/>
</dbReference>
<dbReference type="GO" id="GO:0000978">
    <property type="term" value="F:RNA polymerase II cis-regulatory region sequence-specific DNA binding"/>
    <property type="evidence" value="ECO:0007669"/>
    <property type="project" value="TreeGrafter"/>
</dbReference>
<feature type="region of interest" description="Disordered" evidence="1">
    <location>
        <begin position="14"/>
        <end position="40"/>
    </location>
</feature>
<dbReference type="OrthoDB" id="428577at2759"/>
<evidence type="ECO:0000256" key="1">
    <source>
        <dbReference type="SAM" id="MobiDB-lite"/>
    </source>
</evidence>
<protein>
    <recommendedName>
        <fullName evidence="2">Transcription activator GCR1-like domain-containing protein</fullName>
    </recommendedName>
</protein>
<keyword evidence="4" id="KW-1185">Reference proteome</keyword>
<evidence type="ECO:0000313" key="3">
    <source>
        <dbReference type="EMBL" id="KAF1991008.1"/>
    </source>
</evidence>
<dbReference type="PANTHER" id="PTHR37784">
    <property type="entry name" value="PROTEIN MSN1"/>
    <property type="match status" value="1"/>
</dbReference>
<sequence>MLDDVFNGRTQIRIFAQPPAPPTPPPHVQTEQAHGEVSSTSSLVPASVLAPVSTSSSTTSTALPSQTIFPSTILAGSNGQMSPPKLSRVVNSVPDLWREWTQGLSGQPSIQSLEDQYGVSWRQSPKEKTFFSRRKVIIDCIRTAISRGESSASAVVRLETLRANGGWSLSQLYKRLNKRELIFP</sequence>
<proteinExistence type="predicted"/>
<dbReference type="Pfam" id="PF12550">
    <property type="entry name" value="GCR1_C"/>
    <property type="match status" value="1"/>
</dbReference>
<dbReference type="GO" id="GO:0000981">
    <property type="term" value="F:DNA-binding transcription factor activity, RNA polymerase II-specific"/>
    <property type="evidence" value="ECO:0007669"/>
    <property type="project" value="TreeGrafter"/>
</dbReference>
<accession>A0A6G1HDJ6</accession>
<feature type="compositionally biased region" description="Pro residues" evidence="1">
    <location>
        <begin position="18"/>
        <end position="27"/>
    </location>
</feature>
<feature type="compositionally biased region" description="Polar residues" evidence="1">
    <location>
        <begin position="29"/>
        <end position="40"/>
    </location>
</feature>
<organism evidence="3 4">
    <name type="scientific">Aulographum hederae CBS 113979</name>
    <dbReference type="NCBI Taxonomy" id="1176131"/>
    <lineage>
        <taxon>Eukaryota</taxon>
        <taxon>Fungi</taxon>
        <taxon>Dikarya</taxon>
        <taxon>Ascomycota</taxon>
        <taxon>Pezizomycotina</taxon>
        <taxon>Dothideomycetes</taxon>
        <taxon>Pleosporomycetidae</taxon>
        <taxon>Aulographales</taxon>
        <taxon>Aulographaceae</taxon>
    </lineage>
</organism>
<name>A0A6G1HDJ6_9PEZI</name>
<dbReference type="GO" id="GO:0060963">
    <property type="term" value="P:positive regulation of ribosomal protein gene transcription by RNA polymerase II"/>
    <property type="evidence" value="ECO:0007669"/>
    <property type="project" value="TreeGrafter"/>
</dbReference>
<dbReference type="AlphaFoldDB" id="A0A6G1HDJ6"/>
<dbReference type="Proteomes" id="UP000800041">
    <property type="component" value="Unassembled WGS sequence"/>
</dbReference>
<evidence type="ECO:0000313" key="4">
    <source>
        <dbReference type="Proteomes" id="UP000800041"/>
    </source>
</evidence>
<evidence type="ECO:0000259" key="2">
    <source>
        <dbReference type="Pfam" id="PF12550"/>
    </source>
</evidence>
<dbReference type="InterPro" id="IPR022210">
    <property type="entry name" value="TF_GCR1-like"/>
</dbReference>